<comment type="caution">
    <text evidence="2">The sequence shown here is derived from an EMBL/GenBank/DDBJ whole genome shotgun (WGS) entry which is preliminary data.</text>
</comment>
<accession>A0A0F9HBX1</accession>
<dbReference type="EMBL" id="LAZR01015514">
    <property type="protein sequence ID" value="KKM10165.1"/>
    <property type="molecule type" value="Genomic_DNA"/>
</dbReference>
<dbReference type="InterPro" id="IPR021553">
    <property type="entry name" value="DUF3008"/>
</dbReference>
<organism evidence="2">
    <name type="scientific">marine sediment metagenome</name>
    <dbReference type="NCBI Taxonomy" id="412755"/>
    <lineage>
        <taxon>unclassified sequences</taxon>
        <taxon>metagenomes</taxon>
        <taxon>ecological metagenomes</taxon>
    </lineage>
</organism>
<evidence type="ECO:0000313" key="2">
    <source>
        <dbReference type="EMBL" id="KKM10165.1"/>
    </source>
</evidence>
<sequence length="78" mass="8613">MPAESEPQRQAAGAALAVKRGQAPRSKLRGASRSMFNSMTVAQLADFASKPRTTREVIGEYHSEGNPHPKRKSKRHKK</sequence>
<protein>
    <recommendedName>
        <fullName evidence="3">DUF3008 domain-containing protein</fullName>
    </recommendedName>
</protein>
<feature type="compositionally biased region" description="Basic and acidic residues" evidence="1">
    <location>
        <begin position="53"/>
        <end position="67"/>
    </location>
</feature>
<dbReference type="AlphaFoldDB" id="A0A0F9HBX1"/>
<evidence type="ECO:0008006" key="3">
    <source>
        <dbReference type="Google" id="ProtNLM"/>
    </source>
</evidence>
<gene>
    <name evidence="2" type="ORF">LCGC14_1722080</name>
</gene>
<dbReference type="Pfam" id="PF11450">
    <property type="entry name" value="DUF3008"/>
    <property type="match status" value="1"/>
</dbReference>
<reference evidence="2" key="1">
    <citation type="journal article" date="2015" name="Nature">
        <title>Complex archaea that bridge the gap between prokaryotes and eukaryotes.</title>
        <authorList>
            <person name="Spang A."/>
            <person name="Saw J.H."/>
            <person name="Jorgensen S.L."/>
            <person name="Zaremba-Niedzwiedzka K."/>
            <person name="Martijn J."/>
            <person name="Lind A.E."/>
            <person name="van Eijk R."/>
            <person name="Schleper C."/>
            <person name="Guy L."/>
            <person name="Ettema T.J."/>
        </authorList>
    </citation>
    <scope>NUCLEOTIDE SEQUENCE</scope>
</reference>
<name>A0A0F9HBX1_9ZZZZ</name>
<proteinExistence type="predicted"/>
<feature type="compositionally biased region" description="Basic residues" evidence="1">
    <location>
        <begin position="68"/>
        <end position="78"/>
    </location>
</feature>
<feature type="region of interest" description="Disordered" evidence="1">
    <location>
        <begin position="1"/>
        <end position="31"/>
    </location>
</feature>
<feature type="region of interest" description="Disordered" evidence="1">
    <location>
        <begin position="47"/>
        <end position="78"/>
    </location>
</feature>
<evidence type="ECO:0000256" key="1">
    <source>
        <dbReference type="SAM" id="MobiDB-lite"/>
    </source>
</evidence>